<feature type="region of interest" description="Disordered" evidence="1">
    <location>
        <begin position="752"/>
        <end position="782"/>
    </location>
</feature>
<sequence length="1044" mass="119328">MLVDSGLPHRLREYALQHATYVRNRIPRRDATITPHECIFGRRPNVSTLPIFGQAVVARVPDQLRRKLKRFLNTRGQLGAFIGCAEDIKGFYVYAKGSQRSIFASRDVTVVDRMLFEVDPDDDDVNSEEPMINSSDDKSEETAKSQDDREGAFPSELAAVRRSQRIAHRTIAQAQAFVVLGEIIKEPLNRAEAKRSPEWAQWKQAIDDEVKSLFENGTFEWVDAPDGARVLDHTLQFRLKTGTDGIVERFKARLCARGDKQQWIVHFVKTYAPVAGLVTVRIFFVLVVYFQLCVRQGDVPAAYVKADLLEGIYMKPVPGYAKVSDKGKIWRLRKALYGLRQAGRQWNREINNFLDDYGLNSTRGDQCLYFTYMDGSLLLVCVYVDDILVAQKHEEQCLRLMTALSGHYQVEDLGKPHQFLGMKVDRVADDTVLLSQGSYIEEVLHRFAMDATRPTQLPMMANTRLDFTDDGLTNEERSWRFIILGKRNQTRYPIHGRATRNTRGRATEDGMGCCQVSSPAPSCNNGHEMKFQPTSDDIVVATDADWANDRTDRKSVSGSVVYLFGCPVAWASKKQTIVAKSSTAAEYIAADIGIEDALMVQAIANEVLQKDRPLRLIMDIQPAIKRLQRSGHSETQKTVDVKYHAVKDLIHKSELTADYTSTGEMPADLLTKALARTEFRRKRAISTTIRGPNTCRDDISLRLLLNWTRSWRATYNPVSGGHNPWSKYVPRRYFIAARAKLDALLESNLQPEGDNHDDYEGDVNILDKSPPKAPRAGAKRRRIAPLEKKNRSKREYQQATCTALALKDNLTPAEMMIIEVPANTKVRSWVHYGDRMKWCEKSLHSPFGQTPGFPAYTPNRHDMEILRQRFSDYYMEYHEIIQEAPWREMWNRRSKDLRFHKRSAMTPEAKSGLDDWVEHMAGITRHQWEMLHWVIFLSTLLPISAVMAEVRRNKRHEAVVKKSKSLKRRVIQKGVSETVFKCLDPATGRRYSLREQLLRLDTVEPTRLQVTNLATVQEQIAHLPKKVRKGLLPETEREPISDDI</sequence>
<dbReference type="Pfam" id="PF07727">
    <property type="entry name" value="RVT_2"/>
    <property type="match status" value="1"/>
</dbReference>
<dbReference type="OrthoDB" id="125827at2759"/>
<gene>
    <name evidence="3" type="ORF">PHMEG_00015897</name>
</gene>
<dbReference type="PANTHER" id="PTHR11439:SF463">
    <property type="entry name" value="REVERSE TRANSCRIPTASE TY1_COPIA-TYPE DOMAIN-CONTAINING PROTEIN"/>
    <property type="match status" value="1"/>
</dbReference>
<dbReference type="InterPro" id="IPR013103">
    <property type="entry name" value="RVT_2"/>
</dbReference>
<dbReference type="Proteomes" id="UP000198211">
    <property type="component" value="Unassembled WGS sequence"/>
</dbReference>
<accession>A0A225W1R0</accession>
<dbReference type="AlphaFoldDB" id="A0A225W1R0"/>
<organism evidence="3 4">
    <name type="scientific">Phytophthora megakarya</name>
    <dbReference type="NCBI Taxonomy" id="4795"/>
    <lineage>
        <taxon>Eukaryota</taxon>
        <taxon>Sar</taxon>
        <taxon>Stramenopiles</taxon>
        <taxon>Oomycota</taxon>
        <taxon>Peronosporomycetes</taxon>
        <taxon>Peronosporales</taxon>
        <taxon>Peronosporaceae</taxon>
        <taxon>Phytophthora</taxon>
    </lineage>
</organism>
<evidence type="ECO:0000313" key="3">
    <source>
        <dbReference type="EMBL" id="OWZ11128.1"/>
    </source>
</evidence>
<evidence type="ECO:0000256" key="1">
    <source>
        <dbReference type="SAM" id="MobiDB-lite"/>
    </source>
</evidence>
<comment type="caution">
    <text evidence="3">The sequence shown here is derived from an EMBL/GenBank/DDBJ whole genome shotgun (WGS) entry which is preliminary data.</text>
</comment>
<dbReference type="SUPFAM" id="SSF56672">
    <property type="entry name" value="DNA/RNA polymerases"/>
    <property type="match status" value="1"/>
</dbReference>
<dbReference type="CDD" id="cd09272">
    <property type="entry name" value="RNase_HI_RT_Ty1"/>
    <property type="match status" value="1"/>
</dbReference>
<keyword evidence="4" id="KW-1185">Reference proteome</keyword>
<evidence type="ECO:0000313" key="4">
    <source>
        <dbReference type="Proteomes" id="UP000198211"/>
    </source>
</evidence>
<feature type="compositionally biased region" description="Basic and acidic residues" evidence="1">
    <location>
        <begin position="135"/>
        <end position="151"/>
    </location>
</feature>
<evidence type="ECO:0000259" key="2">
    <source>
        <dbReference type="Pfam" id="PF07727"/>
    </source>
</evidence>
<dbReference type="STRING" id="4795.A0A225W1R0"/>
<feature type="domain" description="Reverse transcriptase Ty1/copia-type" evidence="2">
    <location>
        <begin position="217"/>
        <end position="460"/>
    </location>
</feature>
<dbReference type="PANTHER" id="PTHR11439">
    <property type="entry name" value="GAG-POL-RELATED RETROTRANSPOSON"/>
    <property type="match status" value="1"/>
</dbReference>
<feature type="region of interest" description="Disordered" evidence="1">
    <location>
        <begin position="119"/>
        <end position="153"/>
    </location>
</feature>
<protein>
    <recommendedName>
        <fullName evidence="2">Reverse transcriptase Ty1/copia-type domain-containing protein</fullName>
    </recommendedName>
</protein>
<dbReference type="EMBL" id="NBNE01002219">
    <property type="protein sequence ID" value="OWZ11128.1"/>
    <property type="molecule type" value="Genomic_DNA"/>
</dbReference>
<name>A0A225W1R0_9STRA</name>
<proteinExistence type="predicted"/>
<dbReference type="InterPro" id="IPR043502">
    <property type="entry name" value="DNA/RNA_pol_sf"/>
</dbReference>
<reference evidence="4" key="1">
    <citation type="submission" date="2017-03" db="EMBL/GenBank/DDBJ databases">
        <title>Phytopthora megakarya and P. palmivora, two closely related causual agents of cacao black pod achieved similar genome size and gene model numbers by different mechanisms.</title>
        <authorList>
            <person name="Ali S."/>
            <person name="Shao J."/>
            <person name="Larry D.J."/>
            <person name="Kronmiller B."/>
            <person name="Shen D."/>
            <person name="Strem M.D."/>
            <person name="Melnick R.L."/>
            <person name="Guiltinan M.J."/>
            <person name="Tyler B.M."/>
            <person name="Meinhardt L.W."/>
            <person name="Bailey B.A."/>
        </authorList>
    </citation>
    <scope>NUCLEOTIDE SEQUENCE [LARGE SCALE GENOMIC DNA]</scope>
    <source>
        <strain evidence="4">zdho120</strain>
    </source>
</reference>